<accession>A0A0V1GHR9</accession>
<name>A0A0V1GHR9_TRIPS</name>
<proteinExistence type="predicted"/>
<protein>
    <submittedName>
        <fullName evidence="1">Uncharacterized protein</fullName>
    </submittedName>
</protein>
<comment type="caution">
    <text evidence="1">The sequence shown here is derived from an EMBL/GenBank/DDBJ whole genome shotgun (WGS) entry which is preliminary data.</text>
</comment>
<reference evidence="1 2" key="1">
    <citation type="submission" date="2015-01" db="EMBL/GenBank/DDBJ databases">
        <title>Evolution of Trichinella species and genotypes.</title>
        <authorList>
            <person name="Korhonen P.K."/>
            <person name="Edoardo P."/>
            <person name="Giuseppe L.R."/>
            <person name="Gasser R.B."/>
        </authorList>
    </citation>
    <scope>NUCLEOTIDE SEQUENCE [LARGE SCALE GENOMIC DNA]</scope>
    <source>
        <strain evidence="1">ISS176</strain>
    </source>
</reference>
<dbReference type="AlphaFoldDB" id="A0A0V1GHR9"/>
<organism evidence="1 2">
    <name type="scientific">Trichinella pseudospiralis</name>
    <name type="common">Parasitic roundworm</name>
    <dbReference type="NCBI Taxonomy" id="6337"/>
    <lineage>
        <taxon>Eukaryota</taxon>
        <taxon>Metazoa</taxon>
        <taxon>Ecdysozoa</taxon>
        <taxon>Nematoda</taxon>
        <taxon>Enoplea</taxon>
        <taxon>Dorylaimia</taxon>
        <taxon>Trichinellida</taxon>
        <taxon>Trichinellidae</taxon>
        <taxon>Trichinella</taxon>
    </lineage>
</organism>
<dbReference type="Proteomes" id="UP000054826">
    <property type="component" value="Unassembled WGS sequence"/>
</dbReference>
<dbReference type="EMBL" id="JYDV01002430">
    <property type="protein sequence ID" value="KRY97753.1"/>
    <property type="molecule type" value="Genomic_DNA"/>
</dbReference>
<sequence>MFRCTPAATDGQLPNAFSVRCSFFKHPLASFSRAPVPLLMYFLTLFPACPRSKSQID</sequence>
<evidence type="ECO:0000313" key="2">
    <source>
        <dbReference type="Proteomes" id="UP000054826"/>
    </source>
</evidence>
<gene>
    <name evidence="1" type="ORF">T4C_9621</name>
</gene>
<evidence type="ECO:0000313" key="1">
    <source>
        <dbReference type="EMBL" id="KRY97753.1"/>
    </source>
</evidence>